<sequence>MIAMFILLTFVIYGIMAKYVLGNVFKSRNRSAVKESVANTSKTTELLKPLHTSR</sequence>
<accession>A0ABS2N946</accession>
<protein>
    <recommendedName>
        <fullName evidence="3">ATP synthase F0 subunit 8</fullName>
    </recommendedName>
</protein>
<evidence type="ECO:0000313" key="2">
    <source>
        <dbReference type="Proteomes" id="UP001646157"/>
    </source>
</evidence>
<proteinExistence type="predicted"/>
<comment type="caution">
    <text evidence="1">The sequence shown here is derived from an EMBL/GenBank/DDBJ whole genome shotgun (WGS) entry which is preliminary data.</text>
</comment>
<dbReference type="EMBL" id="JAFBDZ010000001">
    <property type="protein sequence ID" value="MBM7584284.1"/>
    <property type="molecule type" value="Genomic_DNA"/>
</dbReference>
<dbReference type="Proteomes" id="UP001646157">
    <property type="component" value="Unassembled WGS sequence"/>
</dbReference>
<evidence type="ECO:0000313" key="1">
    <source>
        <dbReference type="EMBL" id="MBM7584284.1"/>
    </source>
</evidence>
<name>A0ABS2N946_9BACI</name>
<organism evidence="1 2">
    <name type="scientific">Rossellomorea pakistanensis</name>
    <dbReference type="NCBI Taxonomy" id="992288"/>
    <lineage>
        <taxon>Bacteria</taxon>
        <taxon>Bacillati</taxon>
        <taxon>Bacillota</taxon>
        <taxon>Bacilli</taxon>
        <taxon>Bacillales</taxon>
        <taxon>Bacillaceae</taxon>
        <taxon>Rossellomorea</taxon>
    </lineage>
</organism>
<gene>
    <name evidence="1" type="ORF">JOC86_000821</name>
</gene>
<reference evidence="1 2" key="1">
    <citation type="submission" date="2021-01" db="EMBL/GenBank/DDBJ databases">
        <title>Genomic Encyclopedia of Type Strains, Phase IV (KMG-IV): sequencing the most valuable type-strain genomes for metagenomic binning, comparative biology and taxonomic classification.</title>
        <authorList>
            <person name="Goeker M."/>
        </authorList>
    </citation>
    <scope>NUCLEOTIDE SEQUENCE [LARGE SCALE GENOMIC DNA]</scope>
    <source>
        <strain evidence="1 2">DSM 24834</strain>
    </source>
</reference>
<keyword evidence="2" id="KW-1185">Reference proteome</keyword>
<evidence type="ECO:0008006" key="3">
    <source>
        <dbReference type="Google" id="ProtNLM"/>
    </source>
</evidence>